<dbReference type="Pfam" id="PF25597">
    <property type="entry name" value="SH3_retrovirus"/>
    <property type="match status" value="1"/>
</dbReference>
<evidence type="ECO:0000259" key="2">
    <source>
        <dbReference type="Pfam" id="PF25597"/>
    </source>
</evidence>
<feature type="compositionally biased region" description="Polar residues" evidence="1">
    <location>
        <begin position="127"/>
        <end position="137"/>
    </location>
</feature>
<comment type="caution">
    <text evidence="3">The sequence shown here is derived from an EMBL/GenBank/DDBJ whole genome shotgun (WGS) entry which is preliminary data.</text>
</comment>
<keyword evidence="4" id="KW-1185">Reference proteome</keyword>
<reference evidence="3 4" key="1">
    <citation type="journal article" date="2018" name="Front. Plant Sci.">
        <title>Red Clover (Trifolium pratense) and Zigzag Clover (T. medium) - A Picture of Genomic Similarities and Differences.</title>
        <authorList>
            <person name="Dluhosova J."/>
            <person name="Istvanek J."/>
            <person name="Nedelnik J."/>
            <person name="Repkova J."/>
        </authorList>
    </citation>
    <scope>NUCLEOTIDE SEQUENCE [LARGE SCALE GENOMIC DNA]</scope>
    <source>
        <strain evidence="4">cv. 10/8</strain>
        <tissue evidence="3">Leaf</tissue>
    </source>
</reference>
<feature type="domain" description="Retroviral polymerase SH3-like" evidence="2">
    <location>
        <begin position="44"/>
        <end position="101"/>
    </location>
</feature>
<dbReference type="InterPro" id="IPR057670">
    <property type="entry name" value="SH3_retrovirus"/>
</dbReference>
<name>A0A392N912_9FABA</name>
<feature type="region of interest" description="Disordered" evidence="1">
    <location>
        <begin position="119"/>
        <end position="142"/>
    </location>
</feature>
<dbReference type="PANTHER" id="PTHR42648:SF19">
    <property type="entry name" value="RNA-DIRECTED DNA POLYMERASE"/>
    <property type="match status" value="1"/>
</dbReference>
<evidence type="ECO:0000313" key="4">
    <source>
        <dbReference type="Proteomes" id="UP000265520"/>
    </source>
</evidence>
<proteinExistence type="predicted"/>
<dbReference type="InterPro" id="IPR039537">
    <property type="entry name" value="Retrotran_Ty1/copia-like"/>
</dbReference>
<protein>
    <recommendedName>
        <fullName evidence="2">Retroviral polymerase SH3-like domain-containing protein</fullName>
    </recommendedName>
</protein>
<dbReference type="AlphaFoldDB" id="A0A392N912"/>
<dbReference type="EMBL" id="LXQA010030280">
    <property type="protein sequence ID" value="MCH95625.1"/>
    <property type="molecule type" value="Genomic_DNA"/>
</dbReference>
<dbReference type="PANTHER" id="PTHR42648">
    <property type="entry name" value="TRANSPOSASE, PUTATIVE-RELATED"/>
    <property type="match status" value="1"/>
</dbReference>
<organism evidence="3 4">
    <name type="scientific">Trifolium medium</name>
    <dbReference type="NCBI Taxonomy" id="97028"/>
    <lineage>
        <taxon>Eukaryota</taxon>
        <taxon>Viridiplantae</taxon>
        <taxon>Streptophyta</taxon>
        <taxon>Embryophyta</taxon>
        <taxon>Tracheophyta</taxon>
        <taxon>Spermatophyta</taxon>
        <taxon>Magnoliopsida</taxon>
        <taxon>eudicotyledons</taxon>
        <taxon>Gunneridae</taxon>
        <taxon>Pentapetalae</taxon>
        <taxon>rosids</taxon>
        <taxon>fabids</taxon>
        <taxon>Fabales</taxon>
        <taxon>Fabaceae</taxon>
        <taxon>Papilionoideae</taxon>
        <taxon>50 kb inversion clade</taxon>
        <taxon>NPAAA clade</taxon>
        <taxon>Hologalegina</taxon>
        <taxon>IRL clade</taxon>
        <taxon>Trifolieae</taxon>
        <taxon>Trifolium</taxon>
    </lineage>
</organism>
<gene>
    <name evidence="3" type="ORF">A2U01_0016605</name>
</gene>
<accession>A0A392N912</accession>
<evidence type="ECO:0000256" key="1">
    <source>
        <dbReference type="SAM" id="MobiDB-lite"/>
    </source>
</evidence>
<sequence>MAEAVNTACYIQNRISVRPILNKTPYELWKNKKPNISYFHPFGCTCYILNTKDYLNKFDSKAQKCILLGYSERSKGYKVYNTETQIVEESIHVRFDDKPGSEKSELVDKFADLKINYIPSENKDSEPTNSESSQRCPEQTMDDHIPAPQRLKTSRAYHPQEFILGDRTGPVRTRSHFRQDEETLIGLVSIMEPTSIDSALQDPEWILAMQEELNQFPKVNMSLEHGGCSETC</sequence>
<dbReference type="Proteomes" id="UP000265520">
    <property type="component" value="Unassembled WGS sequence"/>
</dbReference>
<evidence type="ECO:0000313" key="3">
    <source>
        <dbReference type="EMBL" id="MCH95625.1"/>
    </source>
</evidence>